<evidence type="ECO:0000256" key="3">
    <source>
        <dbReference type="ARBA" id="ARBA00022692"/>
    </source>
</evidence>
<dbReference type="EMBL" id="NEMB01000003">
    <property type="protein sequence ID" value="PQQ65467.1"/>
    <property type="molecule type" value="Genomic_DNA"/>
</dbReference>
<dbReference type="RefSeq" id="WP_101298751.1">
    <property type="nucleotide sequence ID" value="NZ_CP025197.1"/>
</dbReference>
<accession>A0A2K9EEM0</accession>
<dbReference type="InterPro" id="IPR051790">
    <property type="entry name" value="Cytochrome_c-biogenesis_DsbD"/>
</dbReference>
<dbReference type="EMBL" id="CP025197">
    <property type="protein sequence ID" value="AUG56333.1"/>
    <property type="molecule type" value="Genomic_DNA"/>
</dbReference>
<evidence type="ECO:0000313" key="11">
    <source>
        <dbReference type="Proteomes" id="UP000239720"/>
    </source>
</evidence>
<feature type="transmembrane region" description="Helical" evidence="6">
    <location>
        <begin position="54"/>
        <end position="83"/>
    </location>
</feature>
<dbReference type="InterPro" id="IPR003834">
    <property type="entry name" value="Cyt_c_assmbl_TM_dom"/>
</dbReference>
<dbReference type="Pfam" id="PF02683">
    <property type="entry name" value="DsbD_TM"/>
    <property type="match status" value="1"/>
</dbReference>
<evidence type="ECO:0000313" key="10">
    <source>
        <dbReference type="Proteomes" id="UP000233534"/>
    </source>
</evidence>
<keyword evidence="4 6" id="KW-1133">Transmembrane helix</keyword>
<gene>
    <name evidence="9" type="ORF">B9R14_00930</name>
    <name evidence="8" type="ORF">HVS_01850</name>
</gene>
<feature type="transmembrane region" description="Helical" evidence="6">
    <location>
        <begin position="95"/>
        <end position="115"/>
    </location>
</feature>
<feature type="domain" description="Cytochrome C biogenesis protein transmembrane" evidence="7">
    <location>
        <begin position="6"/>
        <end position="222"/>
    </location>
</feature>
<evidence type="ECO:0000313" key="8">
    <source>
        <dbReference type="EMBL" id="AUG56333.1"/>
    </source>
</evidence>
<protein>
    <submittedName>
        <fullName evidence="9">Cytochrome C biogenesis protein ResB</fullName>
    </submittedName>
    <submittedName>
        <fullName evidence="8">Thiol:disulfide interchange protein</fullName>
    </submittedName>
</protein>
<feature type="transmembrane region" description="Helical" evidence="6">
    <location>
        <begin position="209"/>
        <end position="228"/>
    </location>
</feature>
<evidence type="ECO:0000256" key="2">
    <source>
        <dbReference type="ARBA" id="ARBA00006143"/>
    </source>
</evidence>
<dbReference type="Proteomes" id="UP000233534">
    <property type="component" value="Chromosome"/>
</dbReference>
<comment type="similarity">
    <text evidence="2">Belongs to the DsbD family.</text>
</comment>
<dbReference type="GO" id="GO:0017004">
    <property type="term" value="P:cytochrome complex assembly"/>
    <property type="evidence" value="ECO:0007669"/>
    <property type="project" value="InterPro"/>
</dbReference>
<feature type="transmembrane region" description="Helical" evidence="6">
    <location>
        <begin position="164"/>
        <end position="189"/>
    </location>
</feature>
<evidence type="ECO:0000313" key="9">
    <source>
        <dbReference type="EMBL" id="PQQ65467.1"/>
    </source>
</evidence>
<feature type="transmembrane region" description="Helical" evidence="6">
    <location>
        <begin position="6"/>
        <end position="33"/>
    </location>
</feature>
<keyword evidence="5 6" id="KW-0472">Membrane</keyword>
<evidence type="ECO:0000256" key="5">
    <source>
        <dbReference type="ARBA" id="ARBA00023136"/>
    </source>
</evidence>
<dbReference type="GO" id="GO:0016020">
    <property type="term" value="C:membrane"/>
    <property type="evidence" value="ECO:0007669"/>
    <property type="project" value="UniProtKB-SubCell"/>
</dbReference>
<dbReference type="PANTHER" id="PTHR31272:SF4">
    <property type="entry name" value="CYTOCHROME C-TYPE BIOGENESIS PROTEIN HI_1454-RELATED"/>
    <property type="match status" value="1"/>
</dbReference>
<dbReference type="KEGG" id="hsc:HVS_01850"/>
<reference evidence="9 11" key="2">
    <citation type="journal article" date="2018" name="Syst. Appl. Microbiol.">
        <title>Characterization and high-quality draft genome sequence of Herbivorax saccincola A7, an anaerobic, alkaliphilic, thermophilic, cellulolytic, and xylanolytic bacterium.</title>
        <authorList>
            <person name="Aikawa S."/>
            <person name="Baramee S."/>
            <person name="Sermsathanaswadi J."/>
            <person name="Thianheng P."/>
            <person name="Tachaapaikoon C."/>
            <person name="Shikata A."/>
            <person name="Waeonukul R."/>
            <person name="Pason P."/>
            <person name="Ratanakhanokchai K."/>
            <person name="Kosugi A."/>
        </authorList>
    </citation>
    <scope>NUCLEOTIDE SEQUENCE [LARGE SCALE GENOMIC DNA]</scope>
    <source>
        <strain evidence="9 11">A7</strain>
    </source>
</reference>
<dbReference type="OrthoDB" id="9809733at2"/>
<dbReference type="Proteomes" id="UP000239720">
    <property type="component" value="Unassembled WGS sequence"/>
</dbReference>
<name>A0A2K9EEM0_9FIRM</name>
<dbReference type="AlphaFoldDB" id="A0A2K9EEM0"/>
<reference evidence="8 10" key="1">
    <citation type="submission" date="2017-12" db="EMBL/GenBank/DDBJ databases">
        <title>Complete genome sequence of Herbivorax saccincola GGR1, a novel Cellulosome-producing hydrolytic bacterium in a thermophilic biogas plant, established by Illumina and Nanopore MinION sequencing.</title>
        <authorList>
            <person name="Pechtl A."/>
            <person name="Ruckert C."/>
            <person name="Koeck D.E."/>
            <person name="Maus I."/>
            <person name="Winkler A."/>
            <person name="Kalinowski J."/>
            <person name="Puhler A."/>
            <person name="Schwarz W.W."/>
            <person name="Zverlov V.V."/>
            <person name="Schluter A."/>
            <person name="Liebl W."/>
        </authorList>
    </citation>
    <scope>NUCLEOTIDE SEQUENCE [LARGE SCALE GENOMIC DNA]</scope>
    <source>
        <strain evidence="8">GGR1</strain>
        <strain evidence="10">SR1</strain>
    </source>
</reference>
<sequence length="230" mass="25518">MFKLYLLAFIEGISTFISPCVLPLIPVYFFYLMGADSEGDLKHEDGNGKNKRRLLINSLGFVLGFTVLFTVLGASATFIGGFLSRNNDILRKVSSILIIIFGLSYMGMLNFKFLMKERRLNYQFNNLKFFSSALLGMVFGFSWTQCTGPILGAVLAKAANLETILSGITLLLVYSAGIGLPFIISALMFESLKGAFNFIKKHSNKIKTVSGILLVAFGVAMFFDLIRFNF</sequence>
<comment type="subcellular location">
    <subcellularLocation>
        <location evidence="1">Membrane</location>
        <topology evidence="1">Multi-pass membrane protein</topology>
    </subcellularLocation>
</comment>
<keyword evidence="3 6" id="KW-0812">Transmembrane</keyword>
<evidence type="ECO:0000256" key="1">
    <source>
        <dbReference type="ARBA" id="ARBA00004141"/>
    </source>
</evidence>
<keyword evidence="10" id="KW-1185">Reference proteome</keyword>
<evidence type="ECO:0000259" key="7">
    <source>
        <dbReference type="Pfam" id="PF02683"/>
    </source>
</evidence>
<dbReference type="PANTHER" id="PTHR31272">
    <property type="entry name" value="CYTOCHROME C-TYPE BIOGENESIS PROTEIN HI_1454-RELATED"/>
    <property type="match status" value="1"/>
</dbReference>
<organism evidence="8 10">
    <name type="scientific">Acetivibrio saccincola</name>
    <dbReference type="NCBI Taxonomy" id="1677857"/>
    <lineage>
        <taxon>Bacteria</taxon>
        <taxon>Bacillati</taxon>
        <taxon>Bacillota</taxon>
        <taxon>Clostridia</taxon>
        <taxon>Eubacteriales</taxon>
        <taxon>Oscillospiraceae</taxon>
        <taxon>Acetivibrio</taxon>
    </lineage>
</organism>
<evidence type="ECO:0000256" key="4">
    <source>
        <dbReference type="ARBA" id="ARBA00022989"/>
    </source>
</evidence>
<evidence type="ECO:0000256" key="6">
    <source>
        <dbReference type="SAM" id="Phobius"/>
    </source>
</evidence>
<proteinExistence type="inferred from homology"/>